<proteinExistence type="predicted"/>
<dbReference type="InterPro" id="IPR033771">
    <property type="entry name" value="Rrp44_CSD1"/>
</dbReference>
<dbReference type="InterPro" id="IPR012340">
    <property type="entry name" value="NA-bd_OB-fold"/>
</dbReference>
<dbReference type="GO" id="GO:0000175">
    <property type="term" value="F:3'-5'-RNA exonuclease activity"/>
    <property type="evidence" value="ECO:0007669"/>
    <property type="project" value="TreeGrafter"/>
</dbReference>
<feature type="domain" description="PIN" evidence="1">
    <location>
        <begin position="7"/>
        <end position="53"/>
    </location>
</feature>
<dbReference type="PANTHER" id="PTHR23355:SF35">
    <property type="entry name" value="EXOSOME COMPLEX EXONUCLEASE RRP44"/>
    <property type="match status" value="1"/>
</dbReference>
<dbReference type="Proteomes" id="UP000276133">
    <property type="component" value="Unassembled WGS sequence"/>
</dbReference>
<dbReference type="Gene3D" id="3.40.50.1010">
    <property type="entry name" value="5'-nuclease"/>
    <property type="match status" value="1"/>
</dbReference>
<evidence type="ECO:0000259" key="1">
    <source>
        <dbReference type="Pfam" id="PF13638"/>
    </source>
</evidence>
<dbReference type="AlphaFoldDB" id="A0A3M7P4U0"/>
<dbReference type="Gene3D" id="2.40.50.690">
    <property type="match status" value="1"/>
</dbReference>
<evidence type="ECO:0000313" key="4">
    <source>
        <dbReference type="Proteomes" id="UP000276133"/>
    </source>
</evidence>
<dbReference type="GO" id="GO:0071031">
    <property type="term" value="P:nuclear mRNA surveillance of mRNA 3'-end processing"/>
    <property type="evidence" value="ECO:0007669"/>
    <property type="project" value="TreeGrafter"/>
</dbReference>
<dbReference type="Pfam" id="PF13638">
    <property type="entry name" value="PIN_4"/>
    <property type="match status" value="1"/>
</dbReference>
<dbReference type="EMBL" id="REGN01013423">
    <property type="protein sequence ID" value="RMZ93939.1"/>
    <property type="molecule type" value="Genomic_DNA"/>
</dbReference>
<dbReference type="GO" id="GO:0004519">
    <property type="term" value="F:endonuclease activity"/>
    <property type="evidence" value="ECO:0007669"/>
    <property type="project" value="TreeGrafter"/>
</dbReference>
<dbReference type="STRING" id="10195.A0A3M7P4U0"/>
<dbReference type="InterPro" id="IPR050180">
    <property type="entry name" value="RNR_Ribonuclease"/>
</dbReference>
<protein>
    <submittedName>
        <fullName evidence="3">Exosome complex exonuclease RRP44 isoform X2</fullName>
    </submittedName>
</protein>
<feature type="domain" description="CSD1" evidence="2">
    <location>
        <begin position="97"/>
        <end position="189"/>
    </location>
</feature>
<organism evidence="3 4">
    <name type="scientific">Brachionus plicatilis</name>
    <name type="common">Marine rotifer</name>
    <name type="synonym">Brachionus muelleri</name>
    <dbReference type="NCBI Taxonomy" id="10195"/>
    <lineage>
        <taxon>Eukaryota</taxon>
        <taxon>Metazoa</taxon>
        <taxon>Spiralia</taxon>
        <taxon>Gnathifera</taxon>
        <taxon>Rotifera</taxon>
        <taxon>Eurotatoria</taxon>
        <taxon>Monogononta</taxon>
        <taxon>Pseudotrocha</taxon>
        <taxon>Ploima</taxon>
        <taxon>Brachionidae</taxon>
        <taxon>Brachionus</taxon>
    </lineage>
</organism>
<gene>
    <name evidence="3" type="ORF">BpHYR1_005851</name>
</gene>
<sequence length="245" mass="28270">MDSEKINDRNDRAIRQVCKYYSQHLPSIKIVLLSDDGENLEKARREGIMAASCRQYVESMSRPELVDRIAAKEEKKITDELDEKQLTDLTRKNKHIIFPEHWKLSDIQAGLKSGKLFQGAYQSSRENYLEANVFLNDNEKYPQIFLQGYRNLNRAVHDDTVAVELLPESEWATPTSLILEEGEEDVGDYINEKCYDTWFLINFTVKLRKIAYYNILQSSEGGEKKVVSGQTKKISYKIDGGMDNS</sequence>
<accession>A0A3M7P4U0</accession>
<evidence type="ECO:0000313" key="3">
    <source>
        <dbReference type="EMBL" id="RMZ93939.1"/>
    </source>
</evidence>
<keyword evidence="3" id="KW-0378">Hydrolase</keyword>
<dbReference type="GO" id="GO:0000177">
    <property type="term" value="C:cytoplasmic exosome (RNase complex)"/>
    <property type="evidence" value="ECO:0007669"/>
    <property type="project" value="TreeGrafter"/>
</dbReference>
<keyword evidence="4" id="KW-1185">Reference proteome</keyword>
<dbReference type="GO" id="GO:0000176">
    <property type="term" value="C:nuclear exosome (RNase complex)"/>
    <property type="evidence" value="ECO:0007669"/>
    <property type="project" value="TreeGrafter"/>
</dbReference>
<evidence type="ECO:0000259" key="2">
    <source>
        <dbReference type="Pfam" id="PF17216"/>
    </source>
</evidence>
<dbReference type="OrthoDB" id="372421at2759"/>
<dbReference type="PANTHER" id="PTHR23355">
    <property type="entry name" value="RIBONUCLEASE"/>
    <property type="match status" value="1"/>
</dbReference>
<dbReference type="InterPro" id="IPR002716">
    <property type="entry name" value="PIN_dom"/>
</dbReference>
<dbReference type="GO" id="GO:0016075">
    <property type="term" value="P:rRNA catabolic process"/>
    <property type="evidence" value="ECO:0007669"/>
    <property type="project" value="TreeGrafter"/>
</dbReference>
<comment type="caution">
    <text evidence="3">The sequence shown here is derived from an EMBL/GenBank/DDBJ whole genome shotgun (WGS) entry which is preliminary data.</text>
</comment>
<keyword evidence="3" id="KW-0540">Nuclease</keyword>
<reference evidence="3 4" key="1">
    <citation type="journal article" date="2018" name="Sci. Rep.">
        <title>Genomic signatures of local adaptation to the degree of environmental predictability in rotifers.</title>
        <authorList>
            <person name="Franch-Gras L."/>
            <person name="Hahn C."/>
            <person name="Garcia-Roger E.M."/>
            <person name="Carmona M.J."/>
            <person name="Serra M."/>
            <person name="Gomez A."/>
        </authorList>
    </citation>
    <scope>NUCLEOTIDE SEQUENCE [LARGE SCALE GENOMIC DNA]</scope>
    <source>
        <strain evidence="3">HYR1</strain>
    </source>
</reference>
<name>A0A3M7P4U0_BRAPC</name>
<keyword evidence="3" id="KW-0269">Exonuclease</keyword>
<dbReference type="Pfam" id="PF17216">
    <property type="entry name" value="Rrp44_CSD1"/>
    <property type="match status" value="1"/>
</dbReference>
<dbReference type="SUPFAM" id="SSF50249">
    <property type="entry name" value="Nucleic acid-binding proteins"/>
    <property type="match status" value="1"/>
</dbReference>